<accession>A0A4Q7UQA6</accession>
<feature type="domain" description="VTT" evidence="8">
    <location>
        <begin position="33"/>
        <end position="162"/>
    </location>
</feature>
<organism evidence="9 10">
    <name type="scientific">Pseudonocardia sediminis</name>
    <dbReference type="NCBI Taxonomy" id="1397368"/>
    <lineage>
        <taxon>Bacteria</taxon>
        <taxon>Bacillati</taxon>
        <taxon>Actinomycetota</taxon>
        <taxon>Actinomycetes</taxon>
        <taxon>Pseudonocardiales</taxon>
        <taxon>Pseudonocardiaceae</taxon>
        <taxon>Pseudonocardia</taxon>
    </lineage>
</organism>
<keyword evidence="5 7" id="KW-1133">Transmembrane helix</keyword>
<feature type="transmembrane region" description="Helical" evidence="7">
    <location>
        <begin position="54"/>
        <end position="80"/>
    </location>
</feature>
<evidence type="ECO:0000259" key="8">
    <source>
        <dbReference type="Pfam" id="PF09335"/>
    </source>
</evidence>
<evidence type="ECO:0000256" key="7">
    <source>
        <dbReference type="SAM" id="Phobius"/>
    </source>
</evidence>
<comment type="subcellular location">
    <subcellularLocation>
        <location evidence="1">Cell membrane</location>
        <topology evidence="1">Multi-pass membrane protein</topology>
    </subcellularLocation>
</comment>
<reference evidence="9 10" key="1">
    <citation type="submission" date="2019-02" db="EMBL/GenBank/DDBJ databases">
        <title>Sequencing the genomes of 1000 actinobacteria strains.</title>
        <authorList>
            <person name="Klenk H.-P."/>
        </authorList>
    </citation>
    <scope>NUCLEOTIDE SEQUENCE [LARGE SCALE GENOMIC DNA]</scope>
    <source>
        <strain evidence="9 10">DSM 45779</strain>
    </source>
</reference>
<feature type="transmembrane region" description="Helical" evidence="7">
    <location>
        <begin position="174"/>
        <end position="195"/>
    </location>
</feature>
<dbReference type="AlphaFoldDB" id="A0A4Q7UQA6"/>
<keyword evidence="4 7" id="KW-0812">Transmembrane</keyword>
<evidence type="ECO:0000256" key="4">
    <source>
        <dbReference type="ARBA" id="ARBA00022692"/>
    </source>
</evidence>
<feature type="transmembrane region" description="Helical" evidence="7">
    <location>
        <begin position="7"/>
        <end position="26"/>
    </location>
</feature>
<dbReference type="Pfam" id="PF09335">
    <property type="entry name" value="VTT_dom"/>
    <property type="match status" value="1"/>
</dbReference>
<dbReference type="InterPro" id="IPR032816">
    <property type="entry name" value="VTT_dom"/>
</dbReference>
<evidence type="ECO:0000256" key="5">
    <source>
        <dbReference type="ARBA" id="ARBA00022989"/>
    </source>
</evidence>
<keyword evidence="6 7" id="KW-0472">Membrane</keyword>
<comment type="caution">
    <text evidence="9">The sequence shown here is derived from an EMBL/GenBank/DDBJ whole genome shotgun (WGS) entry which is preliminary data.</text>
</comment>
<sequence>MDAVTEWVFAVVDRLGAAGIGLLIFLENVVPPIPSEVILPLGGFRAQVGVMNPIAVWAAATIGAVAGALVLYALGAWLGYERVHRLAGHRWFLLSSQKDLDRGRALFDRHGGPIVLFGRCVPLVRSLVSIPAGISGMPLVRFTALSALGSAVWNALFVGLGWFLGDRWEVIEQYMGPISTAVLVVAVVAIGWLVVRRVRSRNAAADSRA</sequence>
<name>A0A4Q7UQA6_PSEST</name>
<evidence type="ECO:0000256" key="2">
    <source>
        <dbReference type="ARBA" id="ARBA00010792"/>
    </source>
</evidence>
<evidence type="ECO:0000256" key="6">
    <source>
        <dbReference type="ARBA" id="ARBA00023136"/>
    </source>
</evidence>
<dbReference type="Proteomes" id="UP000291591">
    <property type="component" value="Unassembled WGS sequence"/>
</dbReference>
<evidence type="ECO:0000313" key="9">
    <source>
        <dbReference type="EMBL" id="RZT83805.1"/>
    </source>
</evidence>
<evidence type="ECO:0000313" key="10">
    <source>
        <dbReference type="Proteomes" id="UP000291591"/>
    </source>
</evidence>
<keyword evidence="10" id="KW-1185">Reference proteome</keyword>
<evidence type="ECO:0000256" key="1">
    <source>
        <dbReference type="ARBA" id="ARBA00004651"/>
    </source>
</evidence>
<gene>
    <name evidence="9" type="ORF">EV383_0623</name>
</gene>
<dbReference type="PANTHER" id="PTHR42709:SF6">
    <property type="entry name" value="UNDECAPRENYL PHOSPHATE TRANSPORTER A"/>
    <property type="match status" value="1"/>
</dbReference>
<evidence type="ECO:0000256" key="3">
    <source>
        <dbReference type="ARBA" id="ARBA00022475"/>
    </source>
</evidence>
<protein>
    <submittedName>
        <fullName evidence="9">Membrane protein DedA with SNARE-associated domain</fullName>
    </submittedName>
</protein>
<comment type="similarity">
    <text evidence="2">Belongs to the DedA family.</text>
</comment>
<dbReference type="InterPro" id="IPR051311">
    <property type="entry name" value="DedA_domain"/>
</dbReference>
<dbReference type="PANTHER" id="PTHR42709">
    <property type="entry name" value="ALKALINE PHOSPHATASE LIKE PROTEIN"/>
    <property type="match status" value="1"/>
</dbReference>
<dbReference type="GO" id="GO:0005886">
    <property type="term" value="C:plasma membrane"/>
    <property type="evidence" value="ECO:0007669"/>
    <property type="project" value="UniProtKB-SubCell"/>
</dbReference>
<proteinExistence type="inferred from homology"/>
<keyword evidence="3" id="KW-1003">Cell membrane</keyword>
<feature type="transmembrane region" description="Helical" evidence="7">
    <location>
        <begin position="139"/>
        <end position="162"/>
    </location>
</feature>
<dbReference type="EMBL" id="SHKL01000001">
    <property type="protein sequence ID" value="RZT83805.1"/>
    <property type="molecule type" value="Genomic_DNA"/>
</dbReference>